<feature type="compositionally biased region" description="Pro residues" evidence="1">
    <location>
        <begin position="1"/>
        <end position="11"/>
    </location>
</feature>
<dbReference type="AlphaFoldDB" id="A0A8S2V152"/>
<accession>A0A8S2V152</accession>
<comment type="caution">
    <text evidence="2">The sequence shown here is derived from an EMBL/GenBank/DDBJ whole genome shotgun (WGS) entry which is preliminary data.</text>
</comment>
<reference evidence="2" key="1">
    <citation type="submission" date="2021-02" db="EMBL/GenBank/DDBJ databases">
        <authorList>
            <person name="Nowell W R."/>
        </authorList>
    </citation>
    <scope>NUCLEOTIDE SEQUENCE</scope>
</reference>
<feature type="compositionally biased region" description="Polar residues" evidence="1">
    <location>
        <begin position="78"/>
        <end position="87"/>
    </location>
</feature>
<evidence type="ECO:0000313" key="2">
    <source>
        <dbReference type="EMBL" id="CAF4361837.1"/>
    </source>
</evidence>
<protein>
    <submittedName>
        <fullName evidence="2">Uncharacterized protein</fullName>
    </submittedName>
</protein>
<sequence length="97" mass="10278">PNQRPQAPPEPSPRRNHVTSTTAARSLEGDSRPIFGGGGGRGRDLVTTNPTNIQESVPPPPAAPGLQRRGTFVLEESTLPNLPQSGAQRPRDTVIVP</sequence>
<dbReference type="Proteomes" id="UP000676336">
    <property type="component" value="Unassembled WGS sequence"/>
</dbReference>
<organism evidence="2 3">
    <name type="scientific">Rotaria magnacalcarata</name>
    <dbReference type="NCBI Taxonomy" id="392030"/>
    <lineage>
        <taxon>Eukaryota</taxon>
        <taxon>Metazoa</taxon>
        <taxon>Spiralia</taxon>
        <taxon>Gnathifera</taxon>
        <taxon>Rotifera</taxon>
        <taxon>Eurotatoria</taxon>
        <taxon>Bdelloidea</taxon>
        <taxon>Philodinida</taxon>
        <taxon>Philodinidae</taxon>
        <taxon>Rotaria</taxon>
    </lineage>
</organism>
<evidence type="ECO:0000313" key="3">
    <source>
        <dbReference type="Proteomes" id="UP000676336"/>
    </source>
</evidence>
<feature type="compositionally biased region" description="Polar residues" evidence="1">
    <location>
        <begin position="46"/>
        <end position="55"/>
    </location>
</feature>
<feature type="region of interest" description="Disordered" evidence="1">
    <location>
        <begin position="1"/>
        <end position="97"/>
    </location>
</feature>
<name>A0A8S2V152_9BILA</name>
<gene>
    <name evidence="2" type="ORF">SMN809_LOCUS28736</name>
</gene>
<evidence type="ECO:0000256" key="1">
    <source>
        <dbReference type="SAM" id="MobiDB-lite"/>
    </source>
</evidence>
<feature type="non-terminal residue" evidence="2">
    <location>
        <position position="1"/>
    </location>
</feature>
<dbReference type="EMBL" id="CAJOBI010048890">
    <property type="protein sequence ID" value="CAF4361837.1"/>
    <property type="molecule type" value="Genomic_DNA"/>
</dbReference>
<feature type="non-terminal residue" evidence="2">
    <location>
        <position position="97"/>
    </location>
</feature>
<proteinExistence type="predicted"/>